<evidence type="ECO:0000256" key="1">
    <source>
        <dbReference type="ARBA" id="ARBA00022527"/>
    </source>
</evidence>
<dbReference type="GO" id="GO:0005524">
    <property type="term" value="F:ATP binding"/>
    <property type="evidence" value="ECO:0007669"/>
    <property type="project" value="UniProtKB-UniRule"/>
</dbReference>
<keyword evidence="2" id="KW-0808">Transferase</keyword>
<dbReference type="PANTHER" id="PTHR46146">
    <property type="entry name" value="SERINE/THREONINE-PROTEIN KINASE-LIKE PROTEIN CCR4"/>
    <property type="match status" value="1"/>
</dbReference>
<dbReference type="EMBL" id="JABCRI010000024">
    <property type="protein sequence ID" value="KAF8377342.1"/>
    <property type="molecule type" value="Genomic_DNA"/>
</dbReference>
<dbReference type="SUPFAM" id="SSF56112">
    <property type="entry name" value="Protein kinase-like (PK-like)"/>
    <property type="match status" value="1"/>
</dbReference>
<dbReference type="InterPro" id="IPR011009">
    <property type="entry name" value="Kinase-like_dom_sf"/>
</dbReference>
<dbReference type="PROSITE" id="PS00107">
    <property type="entry name" value="PROTEIN_KINASE_ATP"/>
    <property type="match status" value="1"/>
</dbReference>
<dbReference type="GO" id="GO:0004674">
    <property type="term" value="F:protein serine/threonine kinase activity"/>
    <property type="evidence" value="ECO:0007669"/>
    <property type="project" value="UniProtKB-KW"/>
</dbReference>
<dbReference type="PROSITE" id="PS50011">
    <property type="entry name" value="PROTEIN_KINASE_DOM"/>
    <property type="match status" value="1"/>
</dbReference>
<sequence>MGYLSCNAESAISTCDPYNWDMKKKQRKRTKPQKSPNIRHFSYTHLESATAGFSPQNFLGRGSHGAVYKAVLDDGKLTVAVKKATSSTSATPLQEDNEIEILSKIRSPRLVNLLGFSLDSNEKKLIVVEFMPNGSLYDILHSSPRPPGWAKRVRFALQTAKAVETLHSSNPPVIHRDIKSSNVLVDGNWNARLGDFGLALRGHLEDVRIRCTPPAGTLGYLDPGYIAPENLSAKSDVFSFGILLLEIITGRKAIDVNYSPLSVIDWALPLIKKGEFSAIYDTRIGPPEDMSVMRRLAVLAARCVRSAPEKRPAMAEVVDCLRVVSKRVGSPIWNNLRRGMRKPLISVKQEVFDGSEEVVKNSKQSRTMLLRNTKVCSVLPGVNFGREQSKLVGDRSVRSKSIGSVREIKMGYETKNCHQLGLVRRKSGVALRIPVVRLSKSRSMGVLQTTRLVSDSERGIVFQLVKNPQFRGLDLPGLVITVDESPQNKILEGRQSMTDFTICSSSESLDQDCSNNMQRDQPIDINEGQLRAQGPNKQNSGLALMSNEELKIRRELEIDVEKDLEEEIKDGICHLALRLHRLYLRQREQNARESFTEVNITIMMERGFKIEINKMEKEAYEKGQPRTSRAEYKQGKSPVAKEFNLERSLRSGTSLVPTNKRHYTLHYAQVLRDRKDRRNCTSASGQPKGNVRVENKKLLELGWRL</sequence>
<dbReference type="PROSITE" id="PS00108">
    <property type="entry name" value="PROTEIN_KINASE_ST"/>
    <property type="match status" value="1"/>
</dbReference>
<dbReference type="SMART" id="SM00220">
    <property type="entry name" value="S_TKc"/>
    <property type="match status" value="1"/>
</dbReference>
<dbReference type="InterPro" id="IPR017441">
    <property type="entry name" value="Protein_kinase_ATP_BS"/>
</dbReference>
<evidence type="ECO:0000256" key="3">
    <source>
        <dbReference type="ARBA" id="ARBA00022741"/>
    </source>
</evidence>
<keyword evidence="3 6" id="KW-0547">Nucleotide-binding</keyword>
<dbReference type="PANTHER" id="PTHR46146:SF23">
    <property type="entry name" value="PROTEIN KINASE DOMAIN-CONTAINING PROTEIN"/>
    <property type="match status" value="1"/>
</dbReference>
<accession>A0A834YC71</accession>
<gene>
    <name evidence="8" type="ORF">HHK36_030719</name>
</gene>
<dbReference type="AlphaFoldDB" id="A0A834YC71"/>
<evidence type="ECO:0000256" key="4">
    <source>
        <dbReference type="ARBA" id="ARBA00022777"/>
    </source>
</evidence>
<keyword evidence="4" id="KW-0418">Kinase</keyword>
<protein>
    <recommendedName>
        <fullName evidence="7">Protein kinase domain-containing protein</fullName>
    </recommendedName>
</protein>
<dbReference type="Proteomes" id="UP000655225">
    <property type="component" value="Unassembled WGS sequence"/>
</dbReference>
<dbReference type="InterPro" id="IPR008271">
    <property type="entry name" value="Ser/Thr_kinase_AS"/>
</dbReference>
<dbReference type="FunFam" id="1.10.510.10:FF:000540">
    <property type="entry name" value="Serine/threonine-protein kinase-like protein"/>
    <property type="match status" value="1"/>
</dbReference>
<evidence type="ECO:0000313" key="8">
    <source>
        <dbReference type="EMBL" id="KAF8377342.1"/>
    </source>
</evidence>
<dbReference type="Gene3D" id="1.10.510.10">
    <property type="entry name" value="Transferase(Phosphotransferase) domain 1"/>
    <property type="match status" value="1"/>
</dbReference>
<keyword evidence="9" id="KW-1185">Reference proteome</keyword>
<proteinExistence type="predicted"/>
<feature type="binding site" evidence="6">
    <location>
        <position position="83"/>
    </location>
    <ligand>
        <name>ATP</name>
        <dbReference type="ChEBI" id="CHEBI:30616"/>
    </ligand>
</feature>
<dbReference type="Gene3D" id="3.30.200.20">
    <property type="entry name" value="Phosphorylase Kinase, domain 1"/>
    <property type="match status" value="1"/>
</dbReference>
<keyword evidence="5 6" id="KW-0067">ATP-binding</keyword>
<keyword evidence="1" id="KW-0723">Serine/threonine-protein kinase</keyword>
<evidence type="ECO:0000256" key="5">
    <source>
        <dbReference type="ARBA" id="ARBA00022840"/>
    </source>
</evidence>
<organism evidence="8 9">
    <name type="scientific">Tetracentron sinense</name>
    <name type="common">Spur-leaf</name>
    <dbReference type="NCBI Taxonomy" id="13715"/>
    <lineage>
        <taxon>Eukaryota</taxon>
        <taxon>Viridiplantae</taxon>
        <taxon>Streptophyta</taxon>
        <taxon>Embryophyta</taxon>
        <taxon>Tracheophyta</taxon>
        <taxon>Spermatophyta</taxon>
        <taxon>Magnoliopsida</taxon>
        <taxon>Trochodendrales</taxon>
        <taxon>Trochodendraceae</taxon>
        <taxon>Tetracentron</taxon>
    </lineage>
</organism>
<name>A0A834YC71_TETSI</name>
<evidence type="ECO:0000259" key="7">
    <source>
        <dbReference type="PROSITE" id="PS50011"/>
    </source>
</evidence>
<evidence type="ECO:0000313" key="9">
    <source>
        <dbReference type="Proteomes" id="UP000655225"/>
    </source>
</evidence>
<dbReference type="InterPro" id="IPR000719">
    <property type="entry name" value="Prot_kinase_dom"/>
</dbReference>
<dbReference type="OrthoDB" id="4062651at2759"/>
<evidence type="ECO:0000256" key="2">
    <source>
        <dbReference type="ARBA" id="ARBA00022679"/>
    </source>
</evidence>
<dbReference type="Pfam" id="PF07714">
    <property type="entry name" value="PK_Tyr_Ser-Thr"/>
    <property type="match status" value="1"/>
</dbReference>
<evidence type="ECO:0000256" key="6">
    <source>
        <dbReference type="PROSITE-ProRule" id="PRU10141"/>
    </source>
</evidence>
<reference evidence="8 9" key="1">
    <citation type="submission" date="2020-04" db="EMBL/GenBank/DDBJ databases">
        <title>Plant Genome Project.</title>
        <authorList>
            <person name="Zhang R.-G."/>
        </authorList>
    </citation>
    <scope>NUCLEOTIDE SEQUENCE [LARGE SCALE GENOMIC DNA]</scope>
    <source>
        <strain evidence="8">YNK0</strain>
        <tissue evidence="8">Leaf</tissue>
    </source>
</reference>
<feature type="domain" description="Protein kinase" evidence="7">
    <location>
        <begin position="53"/>
        <end position="324"/>
    </location>
</feature>
<comment type="caution">
    <text evidence="8">The sequence shown here is derived from an EMBL/GenBank/DDBJ whole genome shotgun (WGS) entry which is preliminary data.</text>
</comment>
<dbReference type="OMA" id="KNPQFRG"/>
<dbReference type="InterPro" id="IPR001245">
    <property type="entry name" value="Ser-Thr/Tyr_kinase_cat_dom"/>
</dbReference>